<dbReference type="RefSeq" id="WP_073368948.1">
    <property type="nucleotide sequence ID" value="NZ_FQWB01000002.1"/>
</dbReference>
<reference evidence="9" key="1">
    <citation type="submission" date="2016-11" db="EMBL/GenBank/DDBJ databases">
        <authorList>
            <person name="Varghese N."/>
            <person name="Submissions S."/>
        </authorList>
    </citation>
    <scope>NUCLEOTIDE SEQUENCE [LARGE SCALE GENOMIC DNA]</scope>
    <source>
        <strain evidence="9">DSM 19978</strain>
    </source>
</reference>
<dbReference type="PROSITE" id="PS50059">
    <property type="entry name" value="FKBP_PPIASE"/>
    <property type="match status" value="1"/>
</dbReference>
<organism evidence="8 9">
    <name type="scientific">Flavobacterium fluvii</name>
    <dbReference type="NCBI Taxonomy" id="468056"/>
    <lineage>
        <taxon>Bacteria</taxon>
        <taxon>Pseudomonadati</taxon>
        <taxon>Bacteroidota</taxon>
        <taxon>Flavobacteriia</taxon>
        <taxon>Flavobacteriales</taxon>
        <taxon>Flavobacteriaceae</taxon>
        <taxon>Flavobacterium</taxon>
    </lineage>
</organism>
<dbReference type="Pfam" id="PF00254">
    <property type="entry name" value="FKBP_C"/>
    <property type="match status" value="1"/>
</dbReference>
<dbReference type="AlphaFoldDB" id="A0A1M5H6S7"/>
<name>A0A1M5H6S7_9FLAO</name>
<dbReference type="EC" id="5.2.1.8" evidence="6"/>
<dbReference type="STRING" id="468056.SAMN05443549_10294"/>
<evidence type="ECO:0000313" key="8">
    <source>
        <dbReference type="EMBL" id="SHG11432.1"/>
    </source>
</evidence>
<dbReference type="InterPro" id="IPR001179">
    <property type="entry name" value="PPIase_FKBP_dom"/>
</dbReference>
<dbReference type="Proteomes" id="UP000184516">
    <property type="component" value="Unassembled WGS sequence"/>
</dbReference>
<dbReference type="PROSITE" id="PS51257">
    <property type="entry name" value="PROKAR_LIPOPROTEIN"/>
    <property type="match status" value="1"/>
</dbReference>
<dbReference type="Gene3D" id="3.10.50.40">
    <property type="match status" value="1"/>
</dbReference>
<dbReference type="GO" id="GO:0003755">
    <property type="term" value="F:peptidyl-prolyl cis-trans isomerase activity"/>
    <property type="evidence" value="ECO:0007669"/>
    <property type="project" value="UniProtKB-UniRule"/>
</dbReference>
<evidence type="ECO:0000256" key="4">
    <source>
        <dbReference type="ARBA" id="ARBA00023235"/>
    </source>
</evidence>
<comment type="similarity">
    <text evidence="2 6">Belongs to the FKBP-type PPIase family.</text>
</comment>
<evidence type="ECO:0000256" key="1">
    <source>
        <dbReference type="ARBA" id="ARBA00000971"/>
    </source>
</evidence>
<keyword evidence="4 5" id="KW-0413">Isomerase</keyword>
<protein>
    <recommendedName>
        <fullName evidence="6">Peptidyl-prolyl cis-trans isomerase</fullName>
        <ecNumber evidence="6">5.2.1.8</ecNumber>
    </recommendedName>
</protein>
<dbReference type="PANTHER" id="PTHR43811">
    <property type="entry name" value="FKBP-TYPE PEPTIDYL-PROLYL CIS-TRANS ISOMERASE FKPA"/>
    <property type="match status" value="1"/>
</dbReference>
<gene>
    <name evidence="8" type="ORF">SAMN05443549_10294</name>
</gene>
<accession>A0A1M5H6S7</accession>
<keyword evidence="9" id="KW-1185">Reference proteome</keyword>
<evidence type="ECO:0000313" key="9">
    <source>
        <dbReference type="Proteomes" id="UP000184516"/>
    </source>
</evidence>
<dbReference type="OrthoDB" id="9814548at2"/>
<keyword evidence="3 5" id="KW-0697">Rotamase</keyword>
<feature type="domain" description="PPIase FKBP-type" evidence="7">
    <location>
        <begin position="77"/>
        <end position="160"/>
    </location>
</feature>
<evidence type="ECO:0000256" key="3">
    <source>
        <dbReference type="ARBA" id="ARBA00023110"/>
    </source>
</evidence>
<sequence>MKHLLSTLVVLTLFISCNKSKEETNEVPKEATVDCVAKNDKEITDYIAKNKLTAQKSDSGLYYVINEPGTGAQPTATSNVTVAYKGYFTDGNVFDQSGPEGISFGLDQVIKGWTEGIPLLKVGGSGILFVPAHLGYGNDTMGPIPGGSSLVFEVKLVSVN</sequence>
<comment type="catalytic activity">
    <reaction evidence="1 5 6">
        <text>[protein]-peptidylproline (omega=180) = [protein]-peptidylproline (omega=0)</text>
        <dbReference type="Rhea" id="RHEA:16237"/>
        <dbReference type="Rhea" id="RHEA-COMP:10747"/>
        <dbReference type="Rhea" id="RHEA-COMP:10748"/>
        <dbReference type="ChEBI" id="CHEBI:83833"/>
        <dbReference type="ChEBI" id="CHEBI:83834"/>
        <dbReference type="EC" id="5.2.1.8"/>
    </reaction>
</comment>
<proteinExistence type="inferred from homology"/>
<dbReference type="PANTHER" id="PTHR43811:SF19">
    <property type="entry name" value="39 KDA FK506-BINDING NUCLEAR PROTEIN"/>
    <property type="match status" value="1"/>
</dbReference>
<evidence type="ECO:0000256" key="6">
    <source>
        <dbReference type="RuleBase" id="RU003915"/>
    </source>
</evidence>
<evidence type="ECO:0000256" key="5">
    <source>
        <dbReference type="PROSITE-ProRule" id="PRU00277"/>
    </source>
</evidence>
<dbReference type="SUPFAM" id="SSF54534">
    <property type="entry name" value="FKBP-like"/>
    <property type="match status" value="1"/>
</dbReference>
<evidence type="ECO:0000256" key="2">
    <source>
        <dbReference type="ARBA" id="ARBA00006577"/>
    </source>
</evidence>
<dbReference type="EMBL" id="FQWB01000002">
    <property type="protein sequence ID" value="SHG11432.1"/>
    <property type="molecule type" value="Genomic_DNA"/>
</dbReference>
<dbReference type="InterPro" id="IPR046357">
    <property type="entry name" value="PPIase_dom_sf"/>
</dbReference>
<evidence type="ECO:0000259" key="7">
    <source>
        <dbReference type="PROSITE" id="PS50059"/>
    </source>
</evidence>